<dbReference type="PANTHER" id="PTHR20941">
    <property type="entry name" value="FOLATE SYNTHESIS PROTEINS"/>
    <property type="match status" value="1"/>
</dbReference>
<comment type="pathway">
    <text evidence="3 12">Cofactor biosynthesis; tetrahydrofolate biosynthesis; 7,8-dihydrofolate from 2-amino-4-hydroxy-6-hydroxymethyl-7,8-dihydropteridine diphosphate and 4-aminobenzoate: step 1/2.</text>
</comment>
<feature type="domain" description="Pterin-binding" evidence="13">
    <location>
        <begin position="17"/>
        <end position="271"/>
    </location>
</feature>
<evidence type="ECO:0000256" key="8">
    <source>
        <dbReference type="ARBA" id="ARBA00022723"/>
    </source>
</evidence>
<dbReference type="PROSITE" id="PS00793">
    <property type="entry name" value="DHPS_2"/>
    <property type="match status" value="1"/>
</dbReference>
<proteinExistence type="inferred from homology"/>
<dbReference type="PROSITE" id="PS50972">
    <property type="entry name" value="PTERIN_BINDING"/>
    <property type="match status" value="1"/>
</dbReference>
<dbReference type="InterPro" id="IPR000489">
    <property type="entry name" value="Pterin-binding_dom"/>
</dbReference>
<dbReference type="STRING" id="1527444.ucyna2_00992"/>
<evidence type="ECO:0000256" key="10">
    <source>
        <dbReference type="ARBA" id="ARBA00022909"/>
    </source>
</evidence>
<comment type="catalytic activity">
    <reaction evidence="1">
        <text>(7,8-dihydropterin-6-yl)methyl diphosphate + 4-aminobenzoate = 7,8-dihydropteroate + diphosphate</text>
        <dbReference type="Rhea" id="RHEA:19949"/>
        <dbReference type="ChEBI" id="CHEBI:17836"/>
        <dbReference type="ChEBI" id="CHEBI:17839"/>
        <dbReference type="ChEBI" id="CHEBI:33019"/>
        <dbReference type="ChEBI" id="CHEBI:72950"/>
        <dbReference type="EC" id="2.5.1.15"/>
    </reaction>
</comment>
<comment type="caution">
    <text evidence="14">The sequence shown here is derived from an EMBL/GenBank/DDBJ whole genome shotgun (WGS) entry which is preliminary data.</text>
</comment>
<dbReference type="Gene3D" id="3.20.20.20">
    <property type="entry name" value="Dihydropteroate synthase-like"/>
    <property type="match status" value="1"/>
</dbReference>
<dbReference type="CDD" id="cd00739">
    <property type="entry name" value="DHPS"/>
    <property type="match status" value="1"/>
</dbReference>
<dbReference type="PROSITE" id="PS00792">
    <property type="entry name" value="DHPS_1"/>
    <property type="match status" value="1"/>
</dbReference>
<dbReference type="SUPFAM" id="SSF51717">
    <property type="entry name" value="Dihydropteroate synthetase-like"/>
    <property type="match status" value="1"/>
</dbReference>
<comment type="similarity">
    <text evidence="4 12">Belongs to the DHPS family.</text>
</comment>
<dbReference type="GO" id="GO:0046656">
    <property type="term" value="P:folic acid biosynthetic process"/>
    <property type="evidence" value="ECO:0007669"/>
    <property type="project" value="UniProtKB-KW"/>
</dbReference>
<keyword evidence="8 12" id="KW-0479">Metal-binding</keyword>
<dbReference type="InterPro" id="IPR011005">
    <property type="entry name" value="Dihydropteroate_synth-like_sf"/>
</dbReference>
<evidence type="ECO:0000256" key="9">
    <source>
        <dbReference type="ARBA" id="ARBA00022842"/>
    </source>
</evidence>
<comment type="cofactor">
    <cofactor evidence="2 12">
        <name>Mg(2+)</name>
        <dbReference type="ChEBI" id="CHEBI:18420"/>
    </cofactor>
</comment>
<dbReference type="GO" id="GO:0046872">
    <property type="term" value="F:metal ion binding"/>
    <property type="evidence" value="ECO:0007669"/>
    <property type="project" value="UniProtKB-KW"/>
</dbReference>
<evidence type="ECO:0000256" key="6">
    <source>
        <dbReference type="ARBA" id="ARBA00016919"/>
    </source>
</evidence>
<keyword evidence="7 12" id="KW-0808">Transferase</keyword>
<dbReference type="GO" id="GO:0046654">
    <property type="term" value="P:tetrahydrofolate biosynthetic process"/>
    <property type="evidence" value="ECO:0007669"/>
    <property type="project" value="UniProtKB-UniPathway"/>
</dbReference>
<accession>A0A086CG56</accession>
<dbReference type="PATRIC" id="fig|1527444.3.peg.943"/>
<gene>
    <name evidence="14" type="ORF">ucyna2_00992</name>
</gene>
<dbReference type="Pfam" id="PF00809">
    <property type="entry name" value="Pterin_bind"/>
    <property type="match status" value="1"/>
</dbReference>
<evidence type="ECO:0000256" key="5">
    <source>
        <dbReference type="ARBA" id="ARBA00012458"/>
    </source>
</evidence>
<dbReference type="GO" id="GO:0004156">
    <property type="term" value="F:dihydropteroate synthase activity"/>
    <property type="evidence" value="ECO:0007669"/>
    <property type="project" value="UniProtKB-EC"/>
</dbReference>
<dbReference type="UniPathway" id="UPA00077">
    <property type="reaction ID" value="UER00156"/>
</dbReference>
<dbReference type="AlphaFoldDB" id="A0A086CG56"/>
<organism evidence="14 15">
    <name type="scientific">Candidatus Atelocyanobacterium thalassa isolate SIO64986</name>
    <dbReference type="NCBI Taxonomy" id="1527444"/>
    <lineage>
        <taxon>Bacteria</taxon>
        <taxon>Bacillati</taxon>
        <taxon>Cyanobacteriota</taxon>
        <taxon>Cyanophyceae</taxon>
        <taxon>Oscillatoriophycideae</taxon>
        <taxon>Chroococcales</taxon>
        <taxon>Aphanothecaceae</taxon>
        <taxon>Candidatus Atelocyanobacterium</taxon>
        <taxon>Candidatus Atelocyanobacterium thalassae</taxon>
    </lineage>
</organism>
<evidence type="ECO:0000313" key="15">
    <source>
        <dbReference type="Proteomes" id="UP000028922"/>
    </source>
</evidence>
<dbReference type="eggNOG" id="COG0294">
    <property type="taxonomic scope" value="Bacteria"/>
</dbReference>
<evidence type="ECO:0000256" key="11">
    <source>
        <dbReference type="ARBA" id="ARBA00030193"/>
    </source>
</evidence>
<sequence>MRYLTIRDYTFEWGKSTYLMGILNVTPDSFSDGGDFLKTEIALYHAKKMINEGVDIVDIGGQSTRPGAHKITTKEELQRVIPIIRALRRESSIPISIDTTNSEVVIEAIKEGADIVNDISGGSFDNKMFSTVSTLRIPMVIMHIRGTPETMRTRLNYNNLVQEIIEWLNQKITIAVKAGIDKSYLIIDPGIGFAKNSKQNIELLQHLSSFHILENPILLGVSRKSFIGEILEENNPKKRIFGTAAACCSAIANGVDILRVHDVAQIKNLAKMADVIWRKR</sequence>
<keyword evidence="10 12" id="KW-0289">Folate biosynthesis</keyword>
<keyword evidence="9 12" id="KW-0460">Magnesium</keyword>
<name>A0A086CG56_9CHRO</name>
<comment type="function">
    <text evidence="12">Catalyzes the condensation of para-aminobenzoate (pABA) with 6-hydroxymethyl-7,8-dihydropterin diphosphate (DHPt-PP) to form 7,8-dihydropteroate (H2Pte), the immediate precursor of folate derivatives.</text>
</comment>
<evidence type="ECO:0000256" key="7">
    <source>
        <dbReference type="ARBA" id="ARBA00022679"/>
    </source>
</evidence>
<dbReference type="Proteomes" id="UP000028922">
    <property type="component" value="Unassembled WGS sequence"/>
</dbReference>
<dbReference type="EMBL" id="JPSP01000012">
    <property type="protein sequence ID" value="KFF41170.1"/>
    <property type="molecule type" value="Genomic_DNA"/>
</dbReference>
<dbReference type="FunFam" id="3.20.20.20:FF:000006">
    <property type="entry name" value="Dihydropteroate synthase"/>
    <property type="match status" value="1"/>
</dbReference>
<reference evidence="14 15" key="1">
    <citation type="submission" date="2014-08" db="EMBL/GenBank/DDBJ databases">
        <title>Comparative genomics reveals surprising divergence of two closely related strains of uncultivated UCYN-A cyanobacteria.</title>
        <authorList>
            <person name="Bombar D."/>
            <person name="Heller P."/>
            <person name="Sanchez-Baracaldo P."/>
            <person name="Carter B.J."/>
            <person name="Zert J.P."/>
        </authorList>
    </citation>
    <scope>NUCLEOTIDE SEQUENCE [LARGE SCALE GENOMIC DNA]</scope>
</reference>
<dbReference type="InterPro" id="IPR045031">
    <property type="entry name" value="DHP_synth-like"/>
</dbReference>
<evidence type="ECO:0000259" key="13">
    <source>
        <dbReference type="PROSITE" id="PS50972"/>
    </source>
</evidence>
<dbReference type="InterPro" id="IPR006390">
    <property type="entry name" value="DHP_synth_dom"/>
</dbReference>
<evidence type="ECO:0000256" key="4">
    <source>
        <dbReference type="ARBA" id="ARBA00009503"/>
    </source>
</evidence>
<dbReference type="NCBIfam" id="TIGR01496">
    <property type="entry name" value="DHPS"/>
    <property type="match status" value="1"/>
</dbReference>
<evidence type="ECO:0000256" key="2">
    <source>
        <dbReference type="ARBA" id="ARBA00001946"/>
    </source>
</evidence>
<protein>
    <recommendedName>
        <fullName evidence="6 12">Dihydropteroate synthase</fullName>
        <shortName evidence="12">DHPS</shortName>
        <ecNumber evidence="5 12">2.5.1.15</ecNumber>
    </recommendedName>
    <alternativeName>
        <fullName evidence="11 12">Dihydropteroate pyrophosphorylase</fullName>
    </alternativeName>
</protein>
<evidence type="ECO:0000256" key="12">
    <source>
        <dbReference type="RuleBase" id="RU361205"/>
    </source>
</evidence>
<dbReference type="EC" id="2.5.1.15" evidence="5 12"/>
<evidence type="ECO:0000256" key="1">
    <source>
        <dbReference type="ARBA" id="ARBA00000012"/>
    </source>
</evidence>
<dbReference type="PANTHER" id="PTHR20941:SF1">
    <property type="entry name" value="FOLIC ACID SYNTHESIS PROTEIN FOL1"/>
    <property type="match status" value="1"/>
</dbReference>
<evidence type="ECO:0000256" key="3">
    <source>
        <dbReference type="ARBA" id="ARBA00004763"/>
    </source>
</evidence>
<evidence type="ECO:0000313" key="14">
    <source>
        <dbReference type="EMBL" id="KFF41170.1"/>
    </source>
</evidence>